<dbReference type="InterPro" id="IPR018247">
    <property type="entry name" value="EF_Hand_1_Ca_BS"/>
</dbReference>
<evidence type="ECO:0000259" key="2">
    <source>
        <dbReference type="PROSITE" id="PS50222"/>
    </source>
</evidence>
<evidence type="ECO:0000313" key="3">
    <source>
        <dbReference type="EMBL" id="KOO52773.1"/>
    </source>
</evidence>
<evidence type="ECO:0000313" key="4">
    <source>
        <dbReference type="Proteomes" id="UP000037460"/>
    </source>
</evidence>
<dbReference type="OrthoDB" id="26525at2759"/>
<name>A0A0M0LPW0_9EUKA</name>
<dbReference type="EMBL" id="JWZX01000509">
    <property type="protein sequence ID" value="KOO52773.1"/>
    <property type="molecule type" value="Genomic_DNA"/>
</dbReference>
<accession>A0A0M0LPW0</accession>
<dbReference type="Pfam" id="PF13499">
    <property type="entry name" value="EF-hand_7"/>
    <property type="match status" value="1"/>
</dbReference>
<dbReference type="Gene3D" id="1.10.238.10">
    <property type="entry name" value="EF-hand"/>
    <property type="match status" value="1"/>
</dbReference>
<comment type="caution">
    <text evidence="3">The sequence shown here is derived from an EMBL/GenBank/DDBJ whole genome shotgun (WGS) entry which is preliminary data.</text>
</comment>
<feature type="domain" description="EF-hand" evidence="2">
    <location>
        <begin position="88"/>
        <end position="123"/>
    </location>
</feature>
<organism evidence="3 4">
    <name type="scientific">Chrysochromulina tobinii</name>
    <dbReference type="NCBI Taxonomy" id="1460289"/>
    <lineage>
        <taxon>Eukaryota</taxon>
        <taxon>Haptista</taxon>
        <taxon>Haptophyta</taxon>
        <taxon>Prymnesiophyceae</taxon>
        <taxon>Prymnesiales</taxon>
        <taxon>Chrysochromulinaceae</taxon>
        <taxon>Chrysochromulina</taxon>
    </lineage>
</organism>
<reference evidence="4" key="1">
    <citation type="journal article" date="2015" name="PLoS Genet.">
        <title>Genome Sequence and Transcriptome Analyses of Chrysochromulina tobin: Metabolic Tools for Enhanced Algal Fitness in the Prominent Order Prymnesiales (Haptophyceae).</title>
        <authorList>
            <person name="Hovde B.T."/>
            <person name="Deodato C.R."/>
            <person name="Hunsperger H.M."/>
            <person name="Ryken S.A."/>
            <person name="Yost W."/>
            <person name="Jha R.K."/>
            <person name="Patterson J."/>
            <person name="Monnat R.J. Jr."/>
            <person name="Barlow S.B."/>
            <person name="Starkenburg S.R."/>
            <person name="Cattolico R.A."/>
        </authorList>
    </citation>
    <scope>NUCLEOTIDE SEQUENCE</scope>
    <source>
        <strain evidence="4">CCMP291</strain>
    </source>
</reference>
<feature type="domain" description="EF-hand" evidence="2">
    <location>
        <begin position="124"/>
        <end position="159"/>
    </location>
</feature>
<dbReference type="InterPro" id="IPR002048">
    <property type="entry name" value="EF_hand_dom"/>
</dbReference>
<gene>
    <name evidence="3" type="ORF">Ctob_010636</name>
</gene>
<dbReference type="SMART" id="SM00054">
    <property type="entry name" value="EFh"/>
    <property type="match status" value="2"/>
</dbReference>
<dbReference type="PROSITE" id="PS00018">
    <property type="entry name" value="EF_HAND_1"/>
    <property type="match status" value="2"/>
</dbReference>
<sequence>MAAELDPWAPPPDPWAPIAARREENIAAKDAASAVKMNYVNKLTTGYHQKVVVPGRLHGATNHVYHVHTDAEREHWAMIAEKREDALSFRAEVRRVFNLADTDGSGQLDLAELTAARKAIGDPRAVQNAKNMLDRHDHDESGTLNYDEFLQMLWTTYQKSPEGAKRILSTYVNQIGERRNRRSD</sequence>
<dbReference type="PROSITE" id="PS50222">
    <property type="entry name" value="EF_HAND_2"/>
    <property type="match status" value="2"/>
</dbReference>
<dbReference type="Proteomes" id="UP000037460">
    <property type="component" value="Unassembled WGS sequence"/>
</dbReference>
<evidence type="ECO:0000256" key="1">
    <source>
        <dbReference type="ARBA" id="ARBA00022837"/>
    </source>
</evidence>
<keyword evidence="1" id="KW-0106">Calcium</keyword>
<dbReference type="CDD" id="cd00051">
    <property type="entry name" value="EFh"/>
    <property type="match status" value="1"/>
</dbReference>
<dbReference type="InterPro" id="IPR011992">
    <property type="entry name" value="EF-hand-dom_pair"/>
</dbReference>
<dbReference type="SUPFAM" id="SSF47473">
    <property type="entry name" value="EF-hand"/>
    <property type="match status" value="1"/>
</dbReference>
<dbReference type="GO" id="GO:0005509">
    <property type="term" value="F:calcium ion binding"/>
    <property type="evidence" value="ECO:0007669"/>
    <property type="project" value="InterPro"/>
</dbReference>
<protein>
    <submittedName>
        <fullName evidence="3">Centrin</fullName>
    </submittedName>
</protein>
<proteinExistence type="predicted"/>
<keyword evidence="4" id="KW-1185">Reference proteome</keyword>
<dbReference type="AlphaFoldDB" id="A0A0M0LPW0"/>